<dbReference type="Proteomes" id="UP000214365">
    <property type="component" value="Unassembled WGS sequence"/>
</dbReference>
<sequence>MPQKKDFASPAAPWNVLSKDRFGIKALKTRLQETVTANAREAFPHVRGEISRKLKDCQNELEGLGAERETPEQQLGYLLGIMNSFQAITQQALSTKKYSSSDYFDKHTELRFATRIVNRNDTFSNDMALWGHRYRFARESENEDSSGSEKDRDDEESVDSLLATVEVARLEVRKVSSMPELEDLV</sequence>
<feature type="region of interest" description="Disordered" evidence="1">
    <location>
        <begin position="140"/>
        <end position="159"/>
    </location>
</feature>
<evidence type="ECO:0000259" key="2">
    <source>
        <dbReference type="Pfam" id="PF01031"/>
    </source>
</evidence>
<comment type="caution">
    <text evidence="3">The sequence shown here is derived from an EMBL/GenBank/DDBJ whole genome shotgun (WGS) entry which is preliminary data.</text>
</comment>
<dbReference type="OrthoDB" id="4219983at2759"/>
<accession>A0A225A9N8</accession>
<dbReference type="STRING" id="1441469.A0A225A9N8"/>
<protein>
    <recommendedName>
        <fullName evidence="2">Dynamin stalk domain-containing protein</fullName>
    </recommendedName>
</protein>
<dbReference type="GeneID" id="31009189"/>
<evidence type="ECO:0000256" key="1">
    <source>
        <dbReference type="SAM" id="MobiDB-lite"/>
    </source>
</evidence>
<dbReference type="Pfam" id="PF01031">
    <property type="entry name" value="Dynamin_M"/>
    <property type="match status" value="1"/>
</dbReference>
<evidence type="ECO:0000313" key="3">
    <source>
        <dbReference type="EMBL" id="OKL55273.1"/>
    </source>
</evidence>
<dbReference type="InterPro" id="IPR000375">
    <property type="entry name" value="Dynamin_stalk"/>
</dbReference>
<feature type="domain" description="Dynamin stalk" evidence="2">
    <location>
        <begin position="16"/>
        <end position="118"/>
    </location>
</feature>
<dbReference type="InterPro" id="IPR027417">
    <property type="entry name" value="P-loop_NTPase"/>
</dbReference>
<reference evidence="3 4" key="1">
    <citation type="submission" date="2015-06" db="EMBL/GenBank/DDBJ databases">
        <title>Talaromyces atroroseus IBT 11181 draft genome.</title>
        <authorList>
            <person name="Rasmussen K.B."/>
            <person name="Rasmussen S."/>
            <person name="Petersen B."/>
            <person name="Sicheritz-Ponten T."/>
            <person name="Mortensen U.H."/>
            <person name="Thrane U."/>
        </authorList>
    </citation>
    <scope>NUCLEOTIDE SEQUENCE [LARGE SCALE GENOMIC DNA]</scope>
    <source>
        <strain evidence="3 4">IBT 11181</strain>
    </source>
</reference>
<dbReference type="Gene3D" id="3.40.50.300">
    <property type="entry name" value="P-loop containing nucleotide triphosphate hydrolases"/>
    <property type="match status" value="1"/>
</dbReference>
<dbReference type="EMBL" id="LFMY01000023">
    <property type="protein sequence ID" value="OKL55273.1"/>
    <property type="molecule type" value="Genomic_DNA"/>
</dbReference>
<name>A0A225A9N8_TALAT</name>
<proteinExistence type="predicted"/>
<feature type="compositionally biased region" description="Acidic residues" evidence="1">
    <location>
        <begin position="141"/>
        <end position="158"/>
    </location>
</feature>
<dbReference type="AlphaFoldDB" id="A0A225A9N8"/>
<evidence type="ECO:0000313" key="4">
    <source>
        <dbReference type="Proteomes" id="UP000214365"/>
    </source>
</evidence>
<organism evidence="3 4">
    <name type="scientific">Talaromyces atroroseus</name>
    <dbReference type="NCBI Taxonomy" id="1441469"/>
    <lineage>
        <taxon>Eukaryota</taxon>
        <taxon>Fungi</taxon>
        <taxon>Dikarya</taxon>
        <taxon>Ascomycota</taxon>
        <taxon>Pezizomycotina</taxon>
        <taxon>Eurotiomycetes</taxon>
        <taxon>Eurotiomycetidae</taxon>
        <taxon>Eurotiales</taxon>
        <taxon>Trichocomaceae</taxon>
        <taxon>Talaromyces</taxon>
        <taxon>Talaromyces sect. Trachyspermi</taxon>
    </lineage>
</organism>
<gene>
    <name evidence="3" type="ORF">UA08_09433</name>
</gene>
<dbReference type="RefSeq" id="XP_020115394.1">
    <property type="nucleotide sequence ID" value="XM_020265358.1"/>
</dbReference>
<keyword evidence="4" id="KW-1185">Reference proteome</keyword>